<dbReference type="InterPro" id="IPR048528">
    <property type="entry name" value="Lamp2-like_luminal"/>
</dbReference>
<comment type="similarity">
    <text evidence="5">Belongs to the LAMP family.</text>
</comment>
<comment type="subcellular location">
    <subcellularLocation>
        <location evidence="4">Cell projection</location>
        <location evidence="4">Dendrite</location>
    </subcellularLocation>
    <subcellularLocation>
        <location evidence="17">Cell projection</location>
        <location evidence="17">Growth cone membrane</location>
        <topology evidence="17">Single-pass type I membrane protein</topology>
    </subcellularLocation>
    <subcellularLocation>
        <location evidence="15">Cytoplasmic vesicle</location>
        <location evidence="15">Secretory vesicle</location>
        <location evidence="15">Synaptic vesicle membrane</location>
        <topology evidence="15">Single-pass type I membrane protein</topology>
    </subcellularLocation>
    <subcellularLocation>
        <location evidence="2">Early endosome membrane</location>
        <topology evidence="2">Single-pass type I membrane protein</topology>
    </subcellularLocation>
    <subcellularLocation>
        <location evidence="1">Endoplasmic reticulum-Golgi intermediate compartment membrane</location>
        <topology evidence="1">Single-pass type I membrane protein</topology>
    </subcellularLocation>
    <subcellularLocation>
        <location evidence="3">Recycling endosome</location>
    </subcellularLocation>
</comment>
<dbReference type="Proteomes" id="UP000050795">
    <property type="component" value="Unassembled WGS sequence"/>
</dbReference>
<evidence type="ECO:0000256" key="19">
    <source>
        <dbReference type="ARBA" id="ARBA00076257"/>
    </source>
</evidence>
<evidence type="ECO:0000256" key="4">
    <source>
        <dbReference type="ARBA" id="ARBA00004279"/>
    </source>
</evidence>
<dbReference type="Pfam" id="PF01299">
    <property type="entry name" value="Lamp2-like_luminal"/>
    <property type="match status" value="1"/>
</dbReference>
<evidence type="ECO:0000256" key="13">
    <source>
        <dbReference type="ARBA" id="ARBA00023273"/>
    </source>
</evidence>
<keyword evidence="12" id="KW-0325">Glycoprotein</keyword>
<feature type="transmembrane region" description="Helical" evidence="20">
    <location>
        <begin position="233"/>
        <end position="257"/>
    </location>
</feature>
<keyword evidence="11 20" id="KW-0472">Membrane</keyword>
<evidence type="ECO:0000256" key="15">
    <source>
        <dbReference type="ARBA" id="ARBA00029428"/>
    </source>
</evidence>
<evidence type="ECO:0000313" key="22">
    <source>
        <dbReference type="Proteomes" id="UP000050795"/>
    </source>
</evidence>
<evidence type="ECO:0000256" key="16">
    <source>
        <dbReference type="ARBA" id="ARBA00053950"/>
    </source>
</evidence>
<evidence type="ECO:0000256" key="8">
    <source>
        <dbReference type="ARBA" id="ARBA00022753"/>
    </source>
</evidence>
<evidence type="ECO:0000256" key="11">
    <source>
        <dbReference type="ARBA" id="ARBA00023136"/>
    </source>
</evidence>
<name>A0AA85JIM4_TRIRE</name>
<keyword evidence="7" id="KW-0732">Signal</keyword>
<evidence type="ECO:0000256" key="18">
    <source>
        <dbReference type="ARBA" id="ARBA00074379"/>
    </source>
</evidence>
<evidence type="ECO:0000256" key="9">
    <source>
        <dbReference type="ARBA" id="ARBA00022989"/>
    </source>
</evidence>
<dbReference type="AlphaFoldDB" id="A0AA85JIM4"/>
<evidence type="ECO:0000256" key="10">
    <source>
        <dbReference type="ARBA" id="ARBA00023018"/>
    </source>
</evidence>
<keyword evidence="22" id="KW-1185">Reference proteome</keyword>
<organism evidence="22 23">
    <name type="scientific">Trichobilharzia regenti</name>
    <name type="common">Nasal bird schistosome</name>
    <dbReference type="NCBI Taxonomy" id="157069"/>
    <lineage>
        <taxon>Eukaryota</taxon>
        <taxon>Metazoa</taxon>
        <taxon>Spiralia</taxon>
        <taxon>Lophotrochozoa</taxon>
        <taxon>Platyhelminthes</taxon>
        <taxon>Trematoda</taxon>
        <taxon>Digenea</taxon>
        <taxon>Strigeidida</taxon>
        <taxon>Schistosomatoidea</taxon>
        <taxon>Schistosomatidae</taxon>
        <taxon>Trichobilharzia</taxon>
    </lineage>
</organism>
<keyword evidence="13" id="KW-0966">Cell projection</keyword>
<evidence type="ECO:0000259" key="21">
    <source>
        <dbReference type="Pfam" id="PF01299"/>
    </source>
</evidence>
<evidence type="ECO:0000313" key="23">
    <source>
        <dbReference type="WBParaSite" id="TREG1_22930.1"/>
    </source>
</evidence>
<evidence type="ECO:0000256" key="1">
    <source>
        <dbReference type="ARBA" id="ARBA00004151"/>
    </source>
</evidence>
<dbReference type="WBParaSite" id="TREG1_22930.1">
    <property type="protein sequence ID" value="TREG1_22930.1"/>
    <property type="gene ID" value="TREG1_22930"/>
</dbReference>
<evidence type="ECO:0000256" key="3">
    <source>
        <dbReference type="ARBA" id="ARBA00004172"/>
    </source>
</evidence>
<sequence>MGIWKLINISTPDQTSGHMGFWDCLLPSTPPTILNNIPLSIMSSNFIIHHQNIASQSNQDVVSTFRVYKNEVICLLVECAFKIILPTTEKGKYLTYYVNKTTENNVKHDGDCSRENASFNLRWEQNAKTTWKMEMDLHAHDHEYTLDTITVNYLRGNDNVTAKSTSKLFTIPLRHFYNCNEEQQVNLKTDNDHQAAVRIIFTNLTLEAFRHSYKTQYIGSESECELDTSRRDAIIAVVIISLIAISVLLIVSLSVGLDMIRGR</sequence>
<dbReference type="GO" id="GO:0005886">
    <property type="term" value="C:plasma membrane"/>
    <property type="evidence" value="ECO:0007669"/>
    <property type="project" value="UniProtKB-SubCell"/>
</dbReference>
<reference evidence="23" key="2">
    <citation type="submission" date="2023-11" db="UniProtKB">
        <authorList>
            <consortium name="WormBaseParasite"/>
        </authorList>
    </citation>
    <scope>IDENTIFICATION</scope>
</reference>
<accession>A0AA85JIM4</accession>
<dbReference type="GO" id="GO:0031902">
    <property type="term" value="C:late endosome membrane"/>
    <property type="evidence" value="ECO:0007669"/>
    <property type="project" value="TreeGrafter"/>
</dbReference>
<dbReference type="Gene3D" id="2.40.160.110">
    <property type="match status" value="1"/>
</dbReference>
<dbReference type="GO" id="GO:0005765">
    <property type="term" value="C:lysosomal membrane"/>
    <property type="evidence" value="ECO:0007669"/>
    <property type="project" value="TreeGrafter"/>
</dbReference>
<evidence type="ECO:0000256" key="14">
    <source>
        <dbReference type="ARBA" id="ARBA00023329"/>
    </source>
</evidence>
<dbReference type="InterPro" id="IPR002000">
    <property type="entry name" value="Lysosome-assoc_membr_glycop"/>
</dbReference>
<dbReference type="PANTHER" id="PTHR11506:SF35">
    <property type="entry name" value="LYSOSOME-ASSOCIATED MEMBRANE GLYCOPROTEIN 5"/>
    <property type="match status" value="1"/>
</dbReference>
<keyword evidence="10" id="KW-0770">Synapse</keyword>
<dbReference type="PANTHER" id="PTHR11506">
    <property type="entry name" value="LYSOSOME-ASSOCIATED MEMBRANE GLYCOPROTEIN"/>
    <property type="match status" value="1"/>
</dbReference>
<dbReference type="GO" id="GO:0072594">
    <property type="term" value="P:establishment of protein localization to organelle"/>
    <property type="evidence" value="ECO:0007669"/>
    <property type="project" value="TreeGrafter"/>
</dbReference>
<proteinExistence type="inferred from homology"/>
<comment type="function">
    <text evidence="16">Plays a role in short-term synaptic plasticity in a subset of GABAergic neurons in the brain.</text>
</comment>
<evidence type="ECO:0000256" key="20">
    <source>
        <dbReference type="SAM" id="Phobius"/>
    </source>
</evidence>
<keyword evidence="14" id="KW-0968">Cytoplasmic vesicle</keyword>
<evidence type="ECO:0000256" key="6">
    <source>
        <dbReference type="ARBA" id="ARBA00022692"/>
    </source>
</evidence>
<keyword evidence="9 20" id="KW-1133">Transmembrane helix</keyword>
<protein>
    <recommendedName>
        <fullName evidence="18">Lysosome-associated membrane glycoprotein 5</fullName>
    </recommendedName>
    <alternativeName>
        <fullName evidence="19">Lysosome-associated membrane protein 5</fullName>
    </alternativeName>
</protein>
<keyword evidence="8" id="KW-0967">Endosome</keyword>
<evidence type="ECO:0000256" key="17">
    <source>
        <dbReference type="ARBA" id="ARBA00060492"/>
    </source>
</evidence>
<reference evidence="22" key="1">
    <citation type="submission" date="2022-06" db="EMBL/GenBank/DDBJ databases">
        <authorList>
            <person name="Berger JAMES D."/>
            <person name="Berger JAMES D."/>
        </authorList>
    </citation>
    <scope>NUCLEOTIDE SEQUENCE [LARGE SCALE GENOMIC DNA]</scope>
</reference>
<evidence type="ECO:0000256" key="5">
    <source>
        <dbReference type="ARBA" id="ARBA00009644"/>
    </source>
</evidence>
<keyword evidence="6 20" id="KW-0812">Transmembrane</keyword>
<evidence type="ECO:0000256" key="7">
    <source>
        <dbReference type="ARBA" id="ARBA00022729"/>
    </source>
</evidence>
<feature type="domain" description="Lysosome-associated membrane glycoprotein 2-like luminal" evidence="21">
    <location>
        <begin position="62"/>
        <end position="209"/>
    </location>
</feature>
<evidence type="ECO:0000256" key="12">
    <source>
        <dbReference type="ARBA" id="ARBA00023180"/>
    </source>
</evidence>
<evidence type="ECO:0000256" key="2">
    <source>
        <dbReference type="ARBA" id="ARBA00004158"/>
    </source>
</evidence>